<proteinExistence type="predicted"/>
<keyword evidence="8" id="KW-1185">Reference proteome</keyword>
<dbReference type="InterPro" id="IPR001965">
    <property type="entry name" value="Znf_PHD"/>
</dbReference>
<name>A0A150GC85_GONPE</name>
<dbReference type="EMBL" id="LSYV01000036">
    <property type="protein sequence ID" value="KXZ47439.1"/>
    <property type="molecule type" value="Genomic_DNA"/>
</dbReference>
<evidence type="ECO:0000256" key="3">
    <source>
        <dbReference type="ARBA" id="ARBA00022833"/>
    </source>
</evidence>
<evidence type="ECO:0000259" key="6">
    <source>
        <dbReference type="PROSITE" id="PS51805"/>
    </source>
</evidence>
<protein>
    <recommendedName>
        <fullName evidence="9">PHD-type domain-containing protein</fullName>
    </recommendedName>
</protein>
<dbReference type="InterPro" id="IPR013083">
    <property type="entry name" value="Znf_RING/FYVE/PHD"/>
</dbReference>
<feature type="domain" description="PHD-type" evidence="5">
    <location>
        <begin position="31"/>
        <end position="83"/>
    </location>
</feature>
<dbReference type="AlphaFoldDB" id="A0A150GC85"/>
<keyword evidence="3" id="KW-0862">Zinc</keyword>
<dbReference type="PROSITE" id="PS51805">
    <property type="entry name" value="EPHD"/>
    <property type="match status" value="1"/>
</dbReference>
<evidence type="ECO:0000313" key="8">
    <source>
        <dbReference type="Proteomes" id="UP000075714"/>
    </source>
</evidence>
<dbReference type="InterPro" id="IPR019787">
    <property type="entry name" value="Znf_PHD-finger"/>
</dbReference>
<dbReference type="Pfam" id="PF13831">
    <property type="entry name" value="PHD_2"/>
    <property type="match status" value="1"/>
</dbReference>
<gene>
    <name evidence="7" type="ORF">GPECTOR_35g877</name>
</gene>
<dbReference type="STRING" id="33097.A0A150GC85"/>
<dbReference type="SUPFAM" id="SSF57903">
    <property type="entry name" value="FYVE/PHD zinc finger"/>
    <property type="match status" value="1"/>
</dbReference>
<dbReference type="Proteomes" id="UP000075714">
    <property type="component" value="Unassembled WGS sequence"/>
</dbReference>
<dbReference type="Gene3D" id="3.30.40.10">
    <property type="entry name" value="Zinc/RING finger domain, C3HC4 (zinc finger)"/>
    <property type="match status" value="2"/>
</dbReference>
<keyword evidence="2 4" id="KW-0863">Zinc-finger</keyword>
<dbReference type="InterPro" id="IPR011011">
    <property type="entry name" value="Znf_FYVE_PHD"/>
</dbReference>
<dbReference type="InterPro" id="IPR034732">
    <property type="entry name" value="EPHD"/>
</dbReference>
<dbReference type="GO" id="GO:0006357">
    <property type="term" value="P:regulation of transcription by RNA polymerase II"/>
    <property type="evidence" value="ECO:0007669"/>
    <property type="project" value="TreeGrafter"/>
</dbReference>
<dbReference type="OrthoDB" id="308383at2759"/>
<dbReference type="SMART" id="SM00249">
    <property type="entry name" value="PHD"/>
    <property type="match status" value="1"/>
</dbReference>
<evidence type="ECO:0000256" key="4">
    <source>
        <dbReference type="PROSITE-ProRule" id="PRU00146"/>
    </source>
</evidence>
<dbReference type="Pfam" id="PF13832">
    <property type="entry name" value="zf-HC5HC2H_2"/>
    <property type="match status" value="1"/>
</dbReference>
<dbReference type="PANTHER" id="PTHR13793:SF107">
    <property type="entry name" value="BROMODOMAIN-CONTAINING PROTEIN HOMOLOG"/>
    <property type="match status" value="1"/>
</dbReference>
<dbReference type="InterPro" id="IPR019786">
    <property type="entry name" value="Zinc_finger_PHD-type_CS"/>
</dbReference>
<comment type="caution">
    <text evidence="7">The sequence shown here is derived from an EMBL/GenBank/DDBJ whole genome shotgun (WGS) entry which is preliminary data.</text>
</comment>
<dbReference type="PROSITE" id="PS01359">
    <property type="entry name" value="ZF_PHD_1"/>
    <property type="match status" value="1"/>
</dbReference>
<dbReference type="PANTHER" id="PTHR13793">
    <property type="entry name" value="PHD FINGER PROTEINS"/>
    <property type="match status" value="1"/>
</dbReference>
<evidence type="ECO:0008006" key="9">
    <source>
        <dbReference type="Google" id="ProtNLM"/>
    </source>
</evidence>
<evidence type="ECO:0000256" key="2">
    <source>
        <dbReference type="ARBA" id="ARBA00022771"/>
    </source>
</evidence>
<dbReference type="PROSITE" id="PS50016">
    <property type="entry name" value="ZF_PHD_2"/>
    <property type="match status" value="1"/>
</dbReference>
<organism evidence="7 8">
    <name type="scientific">Gonium pectorale</name>
    <name type="common">Green alga</name>
    <dbReference type="NCBI Taxonomy" id="33097"/>
    <lineage>
        <taxon>Eukaryota</taxon>
        <taxon>Viridiplantae</taxon>
        <taxon>Chlorophyta</taxon>
        <taxon>core chlorophytes</taxon>
        <taxon>Chlorophyceae</taxon>
        <taxon>CS clade</taxon>
        <taxon>Chlamydomonadales</taxon>
        <taxon>Volvocaceae</taxon>
        <taxon>Gonium</taxon>
    </lineage>
</organism>
<dbReference type="GO" id="GO:0008270">
    <property type="term" value="F:zinc ion binding"/>
    <property type="evidence" value="ECO:0007669"/>
    <property type="project" value="UniProtKB-KW"/>
</dbReference>
<evidence type="ECO:0000313" key="7">
    <source>
        <dbReference type="EMBL" id="KXZ47439.1"/>
    </source>
</evidence>
<accession>A0A150GC85</accession>
<evidence type="ECO:0000259" key="5">
    <source>
        <dbReference type="PROSITE" id="PS50016"/>
    </source>
</evidence>
<dbReference type="InterPro" id="IPR050701">
    <property type="entry name" value="Histone_Mod_Regulator"/>
</dbReference>
<feature type="domain" description="PHD-type" evidence="6">
    <location>
        <begin position="89"/>
        <end position="143"/>
    </location>
</feature>
<reference evidence="8" key="1">
    <citation type="journal article" date="2016" name="Nat. Commun.">
        <title>The Gonium pectorale genome demonstrates co-option of cell cycle regulation during the evolution of multicellularity.</title>
        <authorList>
            <person name="Hanschen E.R."/>
            <person name="Marriage T.N."/>
            <person name="Ferris P.J."/>
            <person name="Hamaji T."/>
            <person name="Toyoda A."/>
            <person name="Fujiyama A."/>
            <person name="Neme R."/>
            <person name="Noguchi H."/>
            <person name="Minakuchi Y."/>
            <person name="Suzuki M."/>
            <person name="Kawai-Toyooka H."/>
            <person name="Smith D.R."/>
            <person name="Sparks H."/>
            <person name="Anderson J."/>
            <person name="Bakaric R."/>
            <person name="Luria V."/>
            <person name="Karger A."/>
            <person name="Kirschner M.W."/>
            <person name="Durand P.M."/>
            <person name="Michod R.E."/>
            <person name="Nozaki H."/>
            <person name="Olson B.J."/>
        </authorList>
    </citation>
    <scope>NUCLEOTIDE SEQUENCE [LARGE SCALE GENOMIC DNA]</scope>
    <source>
        <strain evidence="8">NIES-2863</strain>
    </source>
</reference>
<keyword evidence="1" id="KW-0479">Metal-binding</keyword>
<sequence>MTHTPTPVSAAPWLDVLQPELYTPIRVKWAGDRCAVCDSDLDYETDQLVSCDACGITVHQTCYGIPEAPGMDDLWLCRACELKEPGRPEPQCCMCPVAGGALKPTTLPGLWCHAVCMQWIPEVICLDTTRWDFSLFSLLSHFP</sequence>
<evidence type="ECO:0000256" key="1">
    <source>
        <dbReference type="ARBA" id="ARBA00022723"/>
    </source>
</evidence>